<dbReference type="EMBL" id="AP018052">
    <property type="protein sequence ID" value="BAZ94787.1"/>
    <property type="molecule type" value="Genomic_DNA"/>
</dbReference>
<dbReference type="Proteomes" id="UP000218765">
    <property type="component" value="Chromosome"/>
</dbReference>
<dbReference type="CDD" id="cd06558">
    <property type="entry name" value="crotonase-like"/>
    <property type="match status" value="1"/>
</dbReference>
<dbReference type="Gene3D" id="3.90.226.10">
    <property type="entry name" value="2-enoyl-CoA Hydratase, Chain A, domain 1"/>
    <property type="match status" value="1"/>
</dbReference>
<dbReference type="GO" id="GO:0003824">
    <property type="term" value="F:catalytic activity"/>
    <property type="evidence" value="ECO:0007669"/>
    <property type="project" value="UniProtKB-ARBA"/>
</dbReference>
<dbReference type="Pfam" id="PF00378">
    <property type="entry name" value="ECH_1"/>
    <property type="match status" value="1"/>
</dbReference>
<protein>
    <submittedName>
        <fullName evidence="2">Enoyl-CoA hydratase</fullName>
    </submittedName>
</protein>
<dbReference type="GO" id="GO:0006635">
    <property type="term" value="P:fatty acid beta-oxidation"/>
    <property type="evidence" value="ECO:0007669"/>
    <property type="project" value="TreeGrafter"/>
</dbReference>
<evidence type="ECO:0000313" key="2">
    <source>
        <dbReference type="EMBL" id="BAZ94787.1"/>
    </source>
</evidence>
<reference evidence="2 3" key="1">
    <citation type="submission" date="2017-05" db="EMBL/GenBank/DDBJ databases">
        <title>Thiocyanate degradation by Thiohalobacter thiocyanaticus FOKN1.</title>
        <authorList>
            <person name="Oshiki M."/>
            <person name="Fukushima T."/>
            <person name="Kawano S."/>
            <person name="Nakagawa J."/>
        </authorList>
    </citation>
    <scope>NUCLEOTIDE SEQUENCE [LARGE SCALE GENOMIC DNA]</scope>
    <source>
        <strain evidence="2 3">FOKN1</strain>
    </source>
</reference>
<dbReference type="InterPro" id="IPR001753">
    <property type="entry name" value="Enoyl-CoA_hydra/iso"/>
</dbReference>
<dbReference type="NCBIfam" id="NF006452">
    <property type="entry name" value="PRK08788.1"/>
    <property type="match status" value="1"/>
</dbReference>
<dbReference type="Gene3D" id="6.20.390.30">
    <property type="match status" value="1"/>
</dbReference>
<dbReference type="InterPro" id="IPR029045">
    <property type="entry name" value="ClpP/crotonase-like_dom_sf"/>
</dbReference>
<sequence length="287" mass="32405">MYSLASDRVSALQISENTPYRHLTTHYEEKYRVGWYFMHAAPRPCFNPELLQDIDQWFTCVRQEQDSEGGRDYRYLVLASDVDGVFNLGGDLNLFRSLIAAGDHDGLLDYAKACINVLYQNIVHLERDLTTISLVQGDALGGGFEAALSSNVLIAERGTRMGLPEILFNLFPGMGAYSLLSRRIGTGRAEQMILSGQLYTAEELYEMGVVDILAEKGEGELAVLEYIKRADRAANGYRAMREVRDICNTLDYRELLAITTVWVEAALRLGKRDLRMMERLVSRQNAK</sequence>
<dbReference type="PANTHER" id="PTHR11941">
    <property type="entry name" value="ENOYL-COA HYDRATASE-RELATED"/>
    <property type="match status" value="1"/>
</dbReference>
<dbReference type="PANTHER" id="PTHR11941:SF54">
    <property type="entry name" value="ENOYL-COA HYDRATASE, MITOCHONDRIAL"/>
    <property type="match status" value="1"/>
</dbReference>
<comment type="similarity">
    <text evidence="1">Belongs to the enoyl-CoA hydratase/isomerase family.</text>
</comment>
<keyword evidence="3" id="KW-1185">Reference proteome</keyword>
<dbReference type="AlphaFoldDB" id="A0A1Z4VT21"/>
<dbReference type="KEGG" id="ttc:FOKN1_2413"/>
<dbReference type="SUPFAM" id="SSF52096">
    <property type="entry name" value="ClpP/crotonase"/>
    <property type="match status" value="1"/>
</dbReference>
<dbReference type="RefSeq" id="WP_096366846.1">
    <property type="nucleotide sequence ID" value="NZ_AP018052.1"/>
</dbReference>
<proteinExistence type="inferred from homology"/>
<dbReference type="OrthoDB" id="9802362at2"/>
<accession>A0A1Z4VT21</accession>
<name>A0A1Z4VT21_9GAMM</name>
<evidence type="ECO:0000313" key="3">
    <source>
        <dbReference type="Proteomes" id="UP000218765"/>
    </source>
</evidence>
<evidence type="ECO:0000256" key="1">
    <source>
        <dbReference type="ARBA" id="ARBA00005254"/>
    </source>
</evidence>
<organism evidence="2 3">
    <name type="scientific">Thiohalobacter thiocyanaticus</name>
    <dbReference type="NCBI Taxonomy" id="585455"/>
    <lineage>
        <taxon>Bacteria</taxon>
        <taxon>Pseudomonadati</taxon>
        <taxon>Pseudomonadota</taxon>
        <taxon>Gammaproteobacteria</taxon>
        <taxon>Thiohalobacterales</taxon>
        <taxon>Thiohalobacteraceae</taxon>
        <taxon>Thiohalobacter</taxon>
    </lineage>
</organism>
<gene>
    <name evidence="2" type="ORF">FOKN1_2413</name>
</gene>